<evidence type="ECO:0000256" key="3">
    <source>
        <dbReference type="ARBA" id="ARBA00022723"/>
    </source>
</evidence>
<keyword evidence="3" id="KW-0479">Metal-binding</keyword>
<dbReference type="Gene3D" id="3.90.79.10">
    <property type="entry name" value="Nucleoside Triphosphate Pyrophosphohydrolase"/>
    <property type="match status" value="1"/>
</dbReference>
<organism evidence="7 8">
    <name type="scientific">Desulfosarcina alkanivorans</name>
    <dbReference type="NCBI Taxonomy" id="571177"/>
    <lineage>
        <taxon>Bacteria</taxon>
        <taxon>Pseudomonadati</taxon>
        <taxon>Thermodesulfobacteriota</taxon>
        <taxon>Desulfobacteria</taxon>
        <taxon>Desulfobacterales</taxon>
        <taxon>Desulfosarcinaceae</taxon>
        <taxon>Desulfosarcina</taxon>
    </lineage>
</organism>
<gene>
    <name evidence="7" type="ORF">DSCA_07800</name>
</gene>
<dbReference type="Proteomes" id="UP000427906">
    <property type="component" value="Chromosome"/>
</dbReference>
<name>A0A5K7YFP0_9BACT</name>
<dbReference type="PANTHER" id="PTHR12992:SF11">
    <property type="entry name" value="MITOCHONDRIAL COENZYME A DIPHOSPHATASE NUDT8"/>
    <property type="match status" value="1"/>
</dbReference>
<dbReference type="InterPro" id="IPR045121">
    <property type="entry name" value="CoAse"/>
</dbReference>
<proteinExistence type="predicted"/>
<comment type="cofactor">
    <cofactor evidence="2">
        <name>Mg(2+)</name>
        <dbReference type="ChEBI" id="CHEBI:18420"/>
    </cofactor>
</comment>
<evidence type="ECO:0000256" key="2">
    <source>
        <dbReference type="ARBA" id="ARBA00001946"/>
    </source>
</evidence>
<dbReference type="EMBL" id="AP021874">
    <property type="protein sequence ID" value="BBO66850.1"/>
    <property type="molecule type" value="Genomic_DNA"/>
</dbReference>
<dbReference type="PANTHER" id="PTHR12992">
    <property type="entry name" value="NUDIX HYDROLASE"/>
    <property type="match status" value="1"/>
</dbReference>
<reference evidence="7 8" key="1">
    <citation type="submission" date="2019-11" db="EMBL/GenBank/DDBJ databases">
        <title>Comparative genomics of hydrocarbon-degrading Desulfosarcina strains.</title>
        <authorList>
            <person name="Watanabe M."/>
            <person name="Kojima H."/>
            <person name="Fukui M."/>
        </authorList>
    </citation>
    <scope>NUCLEOTIDE SEQUENCE [LARGE SCALE GENOMIC DNA]</scope>
    <source>
        <strain evidence="7 8">PL12</strain>
    </source>
</reference>
<sequence>MSANTDTTRAMPLIPRSPETFLRLVQQRLHRQSPEALAFNTNGDLRRISAVLFLLTQGATGEPYLILNKRSQQVTQPGDLCCPGGGISPALDFWLARGLNLPATPLARWPHRKWWRRYRRSDFRKLALLLAAGLREGVEEMRLNPFGVRFLGPMAAQHLVMFKRAIYPLAGWVNRQHRFFPNWEVAKIVRIPLSTFFEPANYARYRLSFRSPAPGEPDMPYRDMPCFVHRHHGRDELLWGATYRITEGFLKTIFDFAPPPMASLPVIHRRLDSRYLKGRSPS</sequence>
<dbReference type="GO" id="GO:0010945">
    <property type="term" value="F:coenzyme A diphosphatase activity"/>
    <property type="evidence" value="ECO:0007669"/>
    <property type="project" value="InterPro"/>
</dbReference>
<keyword evidence="8" id="KW-1185">Reference proteome</keyword>
<evidence type="ECO:0008006" key="9">
    <source>
        <dbReference type="Google" id="ProtNLM"/>
    </source>
</evidence>
<evidence type="ECO:0000256" key="5">
    <source>
        <dbReference type="ARBA" id="ARBA00022842"/>
    </source>
</evidence>
<dbReference type="GO" id="GO:0046872">
    <property type="term" value="F:metal ion binding"/>
    <property type="evidence" value="ECO:0007669"/>
    <property type="project" value="UniProtKB-KW"/>
</dbReference>
<dbReference type="RefSeq" id="WP_155315176.1">
    <property type="nucleotide sequence ID" value="NZ_AP021874.1"/>
</dbReference>
<dbReference type="SUPFAM" id="SSF55811">
    <property type="entry name" value="Nudix"/>
    <property type="match status" value="1"/>
</dbReference>
<dbReference type="InterPro" id="IPR015797">
    <property type="entry name" value="NUDIX_hydrolase-like_dom_sf"/>
</dbReference>
<keyword evidence="5" id="KW-0460">Magnesium</keyword>
<dbReference type="KEGG" id="dalk:DSCA_07800"/>
<comment type="cofactor">
    <cofactor evidence="1">
        <name>Mn(2+)</name>
        <dbReference type="ChEBI" id="CHEBI:29035"/>
    </cofactor>
</comment>
<protein>
    <recommendedName>
        <fullName evidence="9">Nudix hydrolase domain-containing protein</fullName>
    </recommendedName>
</protein>
<keyword evidence="4" id="KW-0378">Hydrolase</keyword>
<evidence type="ECO:0000256" key="4">
    <source>
        <dbReference type="ARBA" id="ARBA00022801"/>
    </source>
</evidence>
<evidence type="ECO:0000313" key="8">
    <source>
        <dbReference type="Proteomes" id="UP000427906"/>
    </source>
</evidence>
<evidence type="ECO:0000256" key="1">
    <source>
        <dbReference type="ARBA" id="ARBA00001936"/>
    </source>
</evidence>
<accession>A0A5K7YFP0</accession>
<dbReference type="OrthoDB" id="9802805at2"/>
<evidence type="ECO:0000256" key="6">
    <source>
        <dbReference type="ARBA" id="ARBA00023211"/>
    </source>
</evidence>
<dbReference type="AlphaFoldDB" id="A0A5K7YFP0"/>
<keyword evidence="6" id="KW-0464">Manganese</keyword>
<evidence type="ECO:0000313" key="7">
    <source>
        <dbReference type="EMBL" id="BBO66850.1"/>
    </source>
</evidence>